<sequence length="78" mass="8267">MACGFRRAIACQLSRVLNLPPENLITSISAVPISQKEVSLLSPRLECSGTILTRCSLHLQDSSDSPASVSQAAGIVEK</sequence>
<keyword evidence="3 4" id="KW-1267">Proteomics identification</keyword>
<name>A0A8I5KRE6_HUMAN</name>
<reference evidence="1" key="4">
    <citation type="submission" date="2025-08" db="UniProtKB">
        <authorList>
            <consortium name="Ensembl"/>
        </authorList>
    </citation>
    <scope>IDENTIFICATION</scope>
</reference>
<dbReference type="PANTHER" id="PTHR12138">
    <property type="entry name" value="PRIMATE-EXPANDED PROTEIN FAMILY"/>
    <property type="match status" value="1"/>
</dbReference>
<dbReference type="AlphaFoldDB" id="A0A8I5KRE6"/>
<organism evidence="1 2">
    <name type="scientific">Homo sapiens</name>
    <name type="common">Human</name>
    <dbReference type="NCBI Taxonomy" id="9606"/>
    <lineage>
        <taxon>Eukaryota</taxon>
        <taxon>Metazoa</taxon>
        <taxon>Chordata</taxon>
        <taxon>Craniata</taxon>
        <taxon>Vertebrata</taxon>
        <taxon>Euteleostomi</taxon>
        <taxon>Mammalia</taxon>
        <taxon>Eutheria</taxon>
        <taxon>Euarchontoglires</taxon>
        <taxon>Primates</taxon>
        <taxon>Haplorrhini</taxon>
        <taxon>Catarrhini</taxon>
        <taxon>Hominidae</taxon>
        <taxon>Homo</taxon>
    </lineage>
</organism>
<dbReference type="OpenTargets" id="ENSG00000146282"/>
<reference evidence="1 2" key="2">
    <citation type="journal article" date="2003" name="Nature">
        <title>The DNA sequence and analysis of human chromosome 6.</title>
        <authorList>
            <person name="Mungall A.J."/>
            <person name="Palmer S.A."/>
            <person name="Sims S.K."/>
            <person name="Edwards C.A."/>
            <person name="Ashurst J.L."/>
            <person name="Wilming L."/>
            <person name="Jones M.C."/>
            <person name="Horton R."/>
            <person name="Hunt S.E."/>
            <person name="Scott C.E."/>
            <person name="Gilbert J.G."/>
            <person name="Clamp M.E."/>
            <person name="Bethel G."/>
            <person name="Milne S."/>
            <person name="Ainscough R."/>
            <person name="Almeida J.P."/>
            <person name="Ambrose K.D."/>
            <person name="Andrews T.D."/>
            <person name="Ashwell R.I."/>
            <person name="Babbage A.K."/>
            <person name="Bagguley C.L."/>
            <person name="Bailey J."/>
            <person name="Banerjee R."/>
            <person name="Barker D.J."/>
            <person name="Barlow K.F."/>
            <person name="Bates K."/>
            <person name="Beare D.M."/>
            <person name="Beasley H."/>
            <person name="Beasley O."/>
            <person name="Bird C.P."/>
            <person name="Blakey S."/>
            <person name="Bray-Allen S."/>
            <person name="Brook J."/>
            <person name="Brown A.J."/>
            <person name="Brown J.Y."/>
            <person name="Burford D.C."/>
            <person name="Burrill W."/>
            <person name="Burton J."/>
            <person name="Carder C."/>
            <person name="Carter N.P."/>
            <person name="Chapman J.C."/>
            <person name="Clark S.Y."/>
            <person name="Clark G."/>
            <person name="Clee C.M."/>
            <person name="Clegg S."/>
            <person name="Cobley V."/>
            <person name="Collier R.E."/>
            <person name="Collins J.E."/>
            <person name="Colman L.K."/>
            <person name="Corby N.R."/>
            <person name="Coville G.J."/>
            <person name="Culley K.M."/>
            <person name="Dhami P."/>
            <person name="Davies J."/>
            <person name="Dunn M."/>
            <person name="Earthrowl M.E."/>
            <person name="Ellington A.E."/>
            <person name="Evans K.A."/>
            <person name="Faulkner L."/>
            <person name="Francis M.D."/>
            <person name="Frankish A."/>
            <person name="Frankland J."/>
            <person name="French L."/>
            <person name="Garner P."/>
            <person name="Garnett J."/>
            <person name="Ghori M.J."/>
            <person name="Gilby L.M."/>
            <person name="Gillson C.J."/>
            <person name="Glithero R.J."/>
            <person name="Grafham D.V."/>
            <person name="Grant M."/>
            <person name="Gribble S."/>
            <person name="Griffiths C."/>
            <person name="Griffiths M."/>
            <person name="Hall R."/>
            <person name="Halls K.S."/>
            <person name="Hammond S."/>
            <person name="Harley J.L."/>
            <person name="Hart E.A."/>
            <person name="Heath P.D."/>
            <person name="Heathcott R."/>
            <person name="Holmes S.J."/>
            <person name="Howden P.J."/>
            <person name="Howe K.L."/>
            <person name="Howell G.R."/>
            <person name="Huckle E."/>
            <person name="Humphray S.J."/>
            <person name="Humphries M.D."/>
            <person name="Hunt A.R."/>
            <person name="Johnson C.M."/>
            <person name="Joy A.A."/>
            <person name="Kay M."/>
            <person name="Keenan S.J."/>
            <person name="Kimberley A.M."/>
            <person name="King A."/>
            <person name="Laird G.K."/>
            <person name="Langford C."/>
            <person name="Lawlor S."/>
            <person name="Leongamornlert D.A."/>
            <person name="Leversha M."/>
            <person name="Lloyd C.R."/>
            <person name="Lloyd D.M."/>
            <person name="Loveland J.E."/>
            <person name="Lovell J."/>
            <person name="Martin S."/>
            <person name="Mashreghi-Mohammadi M."/>
            <person name="Maslen G.L."/>
            <person name="Matthews L."/>
            <person name="McCann O.T."/>
            <person name="McLaren S.J."/>
            <person name="McLay K."/>
            <person name="McMurray A."/>
            <person name="Moore M.J."/>
            <person name="Mullikin J.C."/>
            <person name="Niblett D."/>
            <person name="Nickerson T."/>
            <person name="Novik K.L."/>
            <person name="Oliver K."/>
            <person name="Overton-Larty E.K."/>
            <person name="Parker A."/>
            <person name="Patel R."/>
            <person name="Pearce A.V."/>
            <person name="Peck A.I."/>
            <person name="Phillimore B."/>
            <person name="Phillips S."/>
            <person name="Plumb R.W."/>
            <person name="Porter K.M."/>
            <person name="Ramsey Y."/>
            <person name="Ranby S.A."/>
            <person name="Rice C.M."/>
            <person name="Ross M.T."/>
            <person name="Searle S.M."/>
            <person name="Sehra H.K."/>
            <person name="Sheridan E."/>
            <person name="Skuce C.D."/>
            <person name="Smith S."/>
            <person name="Smith M."/>
            <person name="Spraggon L."/>
            <person name="Squares S.L."/>
            <person name="Steward C.A."/>
            <person name="Sycamore N."/>
            <person name="Tamlyn-Hall G."/>
            <person name="Tester J."/>
            <person name="Theaker A.J."/>
            <person name="Thomas D.W."/>
            <person name="Thorpe A."/>
            <person name="Tracey A."/>
            <person name="Tromans A."/>
            <person name="Tubby B."/>
            <person name="Wall M."/>
            <person name="Wallis J.M."/>
            <person name="West A.P."/>
            <person name="White S.S."/>
            <person name="Whitehead S.L."/>
            <person name="Whittaker H."/>
            <person name="Wild A."/>
            <person name="Willey D.J."/>
            <person name="Wilmer T.E."/>
            <person name="Wood J.M."/>
            <person name="Wray P.W."/>
            <person name="Wyatt J.C."/>
            <person name="Young L."/>
            <person name="Younger R.M."/>
            <person name="Bentley D.R."/>
            <person name="Coulson A."/>
            <person name="Durbin R."/>
            <person name="Hubbard T."/>
            <person name="Sulston J.E."/>
            <person name="Dunham I."/>
            <person name="Rogers J."/>
            <person name="Beck S."/>
        </authorList>
    </citation>
    <scope>NUCLEOTIDE SEQUENCE [LARGE SCALE GENOMIC DNA]</scope>
</reference>
<accession>A0A8I5KRE6</accession>
<dbReference type="GeneTree" id="ENSGT00530000063407"/>
<dbReference type="Ensembl" id="ENST00000690205.1">
    <property type="protein sequence ID" value="ENSP00000508972.1"/>
    <property type="gene ID" value="ENSG00000146282.20"/>
</dbReference>
<protein>
    <submittedName>
        <fullName evidence="1">Arginyl-tRNA synthetase 2, mitochondrial</fullName>
    </submittedName>
</protein>
<dbReference type="PANTHER" id="PTHR12138:SF135">
    <property type="entry name" value="SAM DOMAIN-CONTAINING PROTEIN"/>
    <property type="match status" value="1"/>
</dbReference>
<evidence type="ECO:0000313" key="1">
    <source>
        <dbReference type="Ensembl" id="ENSP00000508972.1"/>
    </source>
</evidence>
<evidence type="ECO:0007829" key="3">
    <source>
        <dbReference type="PeptideAtlas" id="A0A8I5KRE6"/>
    </source>
</evidence>
<reference evidence="1 2" key="1">
    <citation type="journal article" date="2001" name="Nature">
        <title>Initial sequencing and analysis of the human genome.</title>
        <authorList>
            <consortium name="International Human Genome Sequencing Consortium"/>
            <person name="Lander E.S."/>
            <person name="Linton L.M."/>
            <person name="Birren B."/>
            <person name="Nusbaum C."/>
            <person name="Zody M.C."/>
            <person name="Baldwin J."/>
            <person name="Devon K."/>
            <person name="Dewar K."/>
            <person name="Doyle M."/>
            <person name="FitzHugh W."/>
            <person name="Funke R."/>
            <person name="Gage D."/>
            <person name="Harris K."/>
            <person name="Heaford A."/>
            <person name="Howland J."/>
            <person name="Kann L."/>
            <person name="Lehoczky J."/>
            <person name="LeVine R."/>
            <person name="McEwan P."/>
            <person name="McKernan K."/>
            <person name="Meldrim J."/>
            <person name="Mesirov J.P."/>
            <person name="Miranda C."/>
            <person name="Morris W."/>
            <person name="Naylor J."/>
            <person name="Raymond C."/>
            <person name="Rosetti M."/>
            <person name="Santos R."/>
            <person name="Sheridan A."/>
            <person name="Sougnez C."/>
            <person name="Stange-Thomann N."/>
            <person name="Stojanovic N."/>
            <person name="Subramanian A."/>
            <person name="Wyman D."/>
            <person name="Rogers J."/>
            <person name="Sulston J."/>
            <person name="Ainscough R."/>
            <person name="Beck S."/>
            <person name="Bentley D."/>
            <person name="Burton J."/>
            <person name="Clee C."/>
            <person name="Carter N."/>
            <person name="Coulson A."/>
            <person name="Deadman R."/>
            <person name="Deloukas P."/>
            <person name="Dunham A."/>
            <person name="Dunham I."/>
            <person name="Durbin R."/>
            <person name="French L."/>
            <person name="Grafham D."/>
            <person name="Gregory S."/>
            <person name="Hubbard T."/>
            <person name="Humphray S."/>
            <person name="Hunt A."/>
            <person name="Jones M."/>
            <person name="Lloyd C."/>
            <person name="McMurray A."/>
            <person name="Matthews L."/>
            <person name="Mercer S."/>
            <person name="Milne S."/>
            <person name="Mullikin J.C."/>
            <person name="Mungall A."/>
            <person name="Plumb R."/>
            <person name="Ross M."/>
            <person name="Shownkeen R."/>
            <person name="Sims S."/>
            <person name="Waterston R.H."/>
            <person name="Wilson R.K."/>
            <person name="Hillier L.W."/>
            <person name="McPherson J.D."/>
            <person name="Marra M.A."/>
            <person name="Mardis E.R."/>
            <person name="Fulton L.A."/>
            <person name="Chinwalla A.T."/>
            <person name="Pepin K.H."/>
            <person name="Gish W.R."/>
            <person name="Chissoe S.L."/>
            <person name="Wendl M.C."/>
            <person name="Delehaunty K.D."/>
            <person name="Miner T.L."/>
            <person name="Delehaunty A."/>
            <person name="Kramer J.B."/>
            <person name="Cook L.L."/>
            <person name="Fulton R.S."/>
            <person name="Johnson D.L."/>
            <person name="Minx P.J."/>
            <person name="Clifton S.W."/>
            <person name="Hawkins T."/>
            <person name="Branscomb E."/>
            <person name="Predki P."/>
            <person name="Richardson P."/>
            <person name="Wenning S."/>
            <person name="Slezak T."/>
            <person name="Doggett N."/>
            <person name="Cheng J.F."/>
            <person name="Olsen A."/>
            <person name="Lucas S."/>
            <person name="Elkin C."/>
            <person name="Uberbacher E."/>
            <person name="Frazier M."/>
            <person name="Gibbs R.A."/>
            <person name="Muzny D.M."/>
            <person name="Scherer S.E."/>
            <person name="Bouck J.B."/>
            <person name="Sodergren E.J."/>
            <person name="Worley K.C."/>
            <person name="Rives C.M."/>
            <person name="Gorrell J.H."/>
            <person name="Metzker M.L."/>
            <person name="Naylor S.L."/>
            <person name="Kucherlapati R.S."/>
            <person name="Nelson D.L."/>
            <person name="Weinstock G.M."/>
            <person name="Sakaki Y."/>
            <person name="Fujiyama A."/>
            <person name="Hattori M."/>
            <person name="Yada T."/>
            <person name="Toyoda A."/>
            <person name="Itoh T."/>
            <person name="Kawagoe C."/>
            <person name="Watanabe H."/>
            <person name="Totoki Y."/>
            <person name="Taylor T."/>
            <person name="Weissenbach J."/>
            <person name="Heilig R."/>
            <person name="Saurin W."/>
            <person name="Artiguenave F."/>
            <person name="Brottier P."/>
            <person name="Bruls T."/>
            <person name="Pelletier E."/>
            <person name="Robert C."/>
            <person name="Wincker P."/>
            <person name="Smith D.R."/>
            <person name="Doucette-Stamm L."/>
            <person name="Rubenfield M."/>
            <person name="Weinstock K."/>
            <person name="Lee H.M."/>
            <person name="Dubois J."/>
            <person name="Rosenthal A."/>
            <person name="Platzer M."/>
            <person name="Nyakatura G."/>
            <person name="Taudien S."/>
            <person name="Rump A."/>
            <person name="Yang H."/>
            <person name="Yu J."/>
            <person name="Wang J."/>
            <person name="Huang G."/>
            <person name="Gu J."/>
            <person name="Hood L."/>
            <person name="Rowen L."/>
            <person name="Madan A."/>
            <person name="Qin S."/>
            <person name="Davis R.W."/>
            <person name="Federspiel N.A."/>
            <person name="Abola A.P."/>
            <person name="Proctor M.J."/>
            <person name="Myers R.M."/>
            <person name="Schmutz J."/>
            <person name="Dickson M."/>
            <person name="Grimwood J."/>
            <person name="Cox D.R."/>
            <person name="Olson M.V."/>
            <person name="Kaul R."/>
            <person name="Raymond C."/>
            <person name="Shimizu N."/>
            <person name="Kawasaki K."/>
            <person name="Minoshima S."/>
            <person name="Evans G.A."/>
            <person name="Athanasiou M."/>
            <person name="Schultz R."/>
            <person name="Roe B.A."/>
            <person name="Chen F."/>
            <person name="Pan H."/>
            <person name="Ramser J."/>
            <person name="Lehrach H."/>
            <person name="Reinhardt R."/>
            <person name="McCombie W.R."/>
            <person name="de la Bastide M."/>
            <person name="Dedhia N."/>
            <person name="Blocker H."/>
            <person name="Hornischer K."/>
            <person name="Nordsiek G."/>
            <person name="Agarwala R."/>
            <person name="Aravind L."/>
            <person name="Bailey J.A."/>
            <person name="Bateman A."/>
            <person name="Batzoglou S."/>
            <person name="Birney E."/>
            <person name="Bork P."/>
            <person name="Brown D.G."/>
            <person name="Burge C.B."/>
            <person name="Cerutti L."/>
            <person name="Chen H.C."/>
            <person name="Church D."/>
            <person name="Clamp M."/>
            <person name="Copley R.R."/>
            <person name="Doerks T."/>
            <person name="Eddy S.R."/>
            <person name="Eichler E.E."/>
            <person name="Furey T.S."/>
            <person name="Galagan J."/>
            <person name="Gilbert J.G."/>
            <person name="Harmon C."/>
            <person name="Hayashizaki Y."/>
            <person name="Haussler D."/>
            <person name="Hermjakob H."/>
            <person name="Hokamp K."/>
            <person name="Jang W."/>
            <person name="Johnson L.S."/>
            <person name="Jones T.A."/>
            <person name="Kasif S."/>
            <person name="Kaspryzk A."/>
            <person name="Kennedy S."/>
            <person name="Kent W.J."/>
            <person name="Kitts P."/>
            <person name="Koonin E.V."/>
            <person name="Korf I."/>
            <person name="Kulp D."/>
            <person name="Lancet D."/>
            <person name="Lowe T.M."/>
            <person name="McLysaght A."/>
            <person name="Mikkelsen T."/>
            <person name="Moran J.V."/>
            <person name="Mulder N."/>
            <person name="Pollara V.J."/>
            <person name="Ponting C.P."/>
            <person name="Schuler G."/>
            <person name="Schultz J."/>
            <person name="Slater G."/>
            <person name="Smit A.F."/>
            <person name="Stupka E."/>
            <person name="Szustakowski J."/>
            <person name="Thierry-Mieg D."/>
            <person name="Thierry-Mieg J."/>
            <person name="Wagner L."/>
            <person name="Wallis J."/>
            <person name="Wheeler R."/>
            <person name="Williams A."/>
            <person name="Wolf Y.I."/>
            <person name="Wolfe K.H."/>
            <person name="Yang S.P."/>
            <person name="Yeh R.F."/>
            <person name="Collins F."/>
            <person name="Guyer M.S."/>
            <person name="Peterson J."/>
            <person name="Felsenfeld A."/>
            <person name="Wetterstrand K.A."/>
            <person name="Patrinos A."/>
            <person name="Morgan M.J."/>
            <person name="de Jong P."/>
            <person name="Catanese J.J."/>
            <person name="Osoegawa K."/>
            <person name="Shizuya H."/>
            <person name="Choi S."/>
            <person name="Chen Y.J."/>
        </authorList>
    </citation>
    <scope>NUCLEOTIDE SEQUENCE [LARGE SCALE GENOMIC DNA]</scope>
</reference>
<reference evidence="1" key="5">
    <citation type="submission" date="2025-09" db="UniProtKB">
        <authorList>
            <consortium name="Ensembl"/>
        </authorList>
    </citation>
    <scope>IDENTIFICATION</scope>
</reference>
<dbReference type="HGNC" id="HGNC:21406">
    <property type="gene designation" value="RARS2"/>
</dbReference>
<proteinExistence type="evidence at protein level"/>
<dbReference type="OrthoDB" id="68056at2759"/>
<gene>
    <name evidence="1" type="primary">RARS2</name>
</gene>
<evidence type="ECO:0000313" key="2">
    <source>
        <dbReference type="Proteomes" id="UP000005640"/>
    </source>
</evidence>
<keyword evidence="2" id="KW-1185">Reference proteome</keyword>
<evidence type="ECO:0007829" key="4">
    <source>
        <dbReference type="ProteomicsDB" id="A0A8I5KRE6"/>
    </source>
</evidence>
<dbReference type="Proteomes" id="UP000005640">
    <property type="component" value="Chromosome 6"/>
</dbReference>
<dbReference type="EMBL" id="AL451126">
    <property type="status" value="NOT_ANNOTATED_CDS"/>
    <property type="molecule type" value="Genomic_DNA"/>
</dbReference>
<reference evidence="1 2" key="3">
    <citation type="journal article" date="2004" name="Nature">
        <title>Finishing the euchromatic sequence of the human genome.</title>
        <authorList>
            <consortium name="International Human Genome Sequencing Consortium"/>
        </authorList>
    </citation>
    <scope>NUCLEOTIDE SEQUENCE [LARGE SCALE GENOMIC DNA]</scope>
</reference>
<dbReference type="Ensembl" id="ENST00000690205.1">
    <property type="protein sequence ID" value="ENSP00000508972.1"/>
    <property type="gene ID" value="ENSG00000146282.19"/>
</dbReference>
<dbReference type="EMBL" id="AL049697">
    <property type="status" value="NOT_ANNOTATED_CDS"/>
    <property type="molecule type" value="Genomic_DNA"/>
</dbReference>